<proteinExistence type="predicted"/>
<organism evidence="1 2">
    <name type="scientific">Trichoderma simmonsii</name>
    <dbReference type="NCBI Taxonomy" id="1491479"/>
    <lineage>
        <taxon>Eukaryota</taxon>
        <taxon>Fungi</taxon>
        <taxon>Dikarya</taxon>
        <taxon>Ascomycota</taxon>
        <taxon>Pezizomycotina</taxon>
        <taxon>Sordariomycetes</taxon>
        <taxon>Hypocreomycetidae</taxon>
        <taxon>Hypocreales</taxon>
        <taxon>Hypocreaceae</taxon>
        <taxon>Trichoderma</taxon>
    </lineage>
</organism>
<gene>
    <name evidence="1" type="ORF">H0G86_009453</name>
</gene>
<accession>A0A8G0LJH6</accession>
<sequence length="68" mass="7414">MPCIPKKKDPPAPDLSLVNINLCPIPGKLPRKLEMSDILVDIDDVYYTGAVKAVKAYWAQAVNMTAGD</sequence>
<name>A0A8G0LJH6_9HYPO</name>
<dbReference type="EMBL" id="CP075868">
    <property type="protein sequence ID" value="QYT02449.1"/>
    <property type="molecule type" value="Genomic_DNA"/>
</dbReference>
<reference evidence="1 2" key="1">
    <citation type="journal article" date="2021" name="BMC Genomics">
        <title>Telomere-to-telomere genome assembly of asparaginase-producing Trichoderma simmonsii.</title>
        <authorList>
            <person name="Chung D."/>
            <person name="Kwon Y.M."/>
            <person name="Yang Y."/>
        </authorList>
    </citation>
    <scope>NUCLEOTIDE SEQUENCE [LARGE SCALE GENOMIC DNA]</scope>
    <source>
        <strain evidence="1 2">GH-Sj1</strain>
    </source>
</reference>
<dbReference type="AlphaFoldDB" id="A0A8G0LJH6"/>
<evidence type="ECO:0000313" key="1">
    <source>
        <dbReference type="EMBL" id="QYT02449.1"/>
    </source>
</evidence>
<keyword evidence="2" id="KW-1185">Reference proteome</keyword>
<protein>
    <submittedName>
        <fullName evidence="1">Uncharacterized protein</fullName>
    </submittedName>
</protein>
<evidence type="ECO:0000313" key="2">
    <source>
        <dbReference type="Proteomes" id="UP000826661"/>
    </source>
</evidence>
<dbReference type="Proteomes" id="UP000826661">
    <property type="component" value="Chromosome V"/>
</dbReference>